<name>A0A853BPQ4_9ACTN</name>
<dbReference type="Proteomes" id="UP000575985">
    <property type="component" value="Unassembled WGS sequence"/>
</dbReference>
<keyword evidence="3" id="KW-0413">Isomerase</keyword>
<dbReference type="SUPFAM" id="SSF51735">
    <property type="entry name" value="NAD(P)-binding Rossmann-fold domains"/>
    <property type="match status" value="1"/>
</dbReference>
<dbReference type="GO" id="GO:0003978">
    <property type="term" value="F:UDP-glucose 4-epimerase activity"/>
    <property type="evidence" value="ECO:0007669"/>
    <property type="project" value="UniProtKB-EC"/>
</dbReference>
<dbReference type="InterPro" id="IPR050177">
    <property type="entry name" value="Lipid_A_modif_metabolic_enz"/>
</dbReference>
<protein>
    <submittedName>
        <fullName evidence="3">UDP-glucose 4-epimerase</fullName>
        <ecNumber evidence="3">5.1.3.2</ecNumber>
    </submittedName>
</protein>
<proteinExistence type="predicted"/>
<dbReference type="Gene3D" id="3.40.50.720">
    <property type="entry name" value="NAD(P)-binding Rossmann-like Domain"/>
    <property type="match status" value="1"/>
</dbReference>
<keyword evidence="4" id="KW-1185">Reference proteome</keyword>
<reference evidence="3 4" key="1">
    <citation type="submission" date="2020-07" db="EMBL/GenBank/DDBJ databases">
        <title>Sequencing the genomes of 1000 actinobacteria strains.</title>
        <authorList>
            <person name="Klenk H.-P."/>
        </authorList>
    </citation>
    <scope>NUCLEOTIDE SEQUENCE [LARGE SCALE GENOMIC DNA]</scope>
    <source>
        <strain evidence="3 4">DSM 45927</strain>
    </source>
</reference>
<dbReference type="PANTHER" id="PTHR43245">
    <property type="entry name" value="BIFUNCTIONAL POLYMYXIN RESISTANCE PROTEIN ARNA"/>
    <property type="match status" value="1"/>
</dbReference>
<dbReference type="EMBL" id="JACCFO010000001">
    <property type="protein sequence ID" value="NYI96587.1"/>
    <property type="molecule type" value="Genomic_DNA"/>
</dbReference>
<feature type="region of interest" description="Disordered" evidence="1">
    <location>
        <begin position="307"/>
        <end position="338"/>
    </location>
</feature>
<evidence type="ECO:0000256" key="1">
    <source>
        <dbReference type="SAM" id="MobiDB-lite"/>
    </source>
</evidence>
<dbReference type="AlphaFoldDB" id="A0A853BPQ4"/>
<dbReference type="RefSeq" id="WP_179767926.1">
    <property type="nucleotide sequence ID" value="NZ_JACCFO010000001.1"/>
</dbReference>
<sequence>MGRVVLITGVSRYLGARVAEAMQTEPGVDRVVGVDPVAPRHPLGQTDYIQADLHDGGIGRAVLESGADTVLHLGLTPSARHAGSRAAAAHSNVLGTMQLLDACQRSESLRRLVVRSSAAVYGQSDQDPLLCTEDRAERALPRSVYANSAAEVEKHTRGLARRRPDVATAVLRFANFIGPSVDTPLTRYFGLRLVPTVRGYDPLMQFIHEDDGIEAVRRMALSDGEGVFNVAGSGSLPLSLCLRRVGRRRFAVPEPGLRMLGGLARRSELDYSPEQLRVLCYDRVLDFSKLERALGWSPAYTSQEAFESYASERGRPARRRGAGTAGPRAHSTRPALPA</sequence>
<evidence type="ECO:0000313" key="3">
    <source>
        <dbReference type="EMBL" id="NYI96587.1"/>
    </source>
</evidence>
<dbReference type="PANTHER" id="PTHR43245:SF52">
    <property type="entry name" value="NAD-DEPENDENT EPIMERASE_DEHYDRATASE"/>
    <property type="match status" value="1"/>
</dbReference>
<organism evidence="3 4">
    <name type="scientific">Streptomonospora nanhaiensis</name>
    <dbReference type="NCBI Taxonomy" id="1323731"/>
    <lineage>
        <taxon>Bacteria</taxon>
        <taxon>Bacillati</taxon>
        <taxon>Actinomycetota</taxon>
        <taxon>Actinomycetes</taxon>
        <taxon>Streptosporangiales</taxon>
        <taxon>Nocardiopsidaceae</taxon>
        <taxon>Streptomonospora</taxon>
    </lineage>
</organism>
<dbReference type="Pfam" id="PF01370">
    <property type="entry name" value="Epimerase"/>
    <property type="match status" value="1"/>
</dbReference>
<feature type="domain" description="NAD-dependent epimerase/dehydratase" evidence="2">
    <location>
        <begin position="5"/>
        <end position="231"/>
    </location>
</feature>
<dbReference type="InterPro" id="IPR001509">
    <property type="entry name" value="Epimerase_deHydtase"/>
</dbReference>
<comment type="caution">
    <text evidence="3">The sequence shown here is derived from an EMBL/GenBank/DDBJ whole genome shotgun (WGS) entry which is preliminary data.</text>
</comment>
<evidence type="ECO:0000259" key="2">
    <source>
        <dbReference type="Pfam" id="PF01370"/>
    </source>
</evidence>
<gene>
    <name evidence="3" type="ORF">HNR12_002864</name>
</gene>
<dbReference type="EC" id="5.1.3.2" evidence="3"/>
<accession>A0A853BPQ4</accession>
<evidence type="ECO:0000313" key="4">
    <source>
        <dbReference type="Proteomes" id="UP000575985"/>
    </source>
</evidence>
<dbReference type="InterPro" id="IPR036291">
    <property type="entry name" value="NAD(P)-bd_dom_sf"/>
</dbReference>